<evidence type="ECO:0000313" key="1">
    <source>
        <dbReference type="EMBL" id="MBS5332385.1"/>
    </source>
</evidence>
<comment type="caution">
    <text evidence="1">The sequence shown here is derived from an EMBL/GenBank/DDBJ whole genome shotgun (WGS) entry which is preliminary data.</text>
</comment>
<dbReference type="AlphaFoldDB" id="A0A943DBF9"/>
<sequence>MANELHFPLFHGYVDRWLVSGVTETPVITKPTALHGAENEKLNTAPKDKPGEEQFKAERRAKATAWPAQLDTRPGGLVGGADNATPFAVYWPFDDIGVTYAWDCETPACLSAWAYTELDAAEAGSVPFDLITCGGAALWLNGEKLTEVTPYHHNEPVPTPLTLPLQKGRNKLLVFFDNYAERDATIILRLRWKGEGTAPEQVIPVGEADAARLAEAEHLMRSLAFHRNHFTAGPVLLDYDGADIAESYHLAFVGGTEENVKGGVLFRREADTLPHASQISLGDCKTFPLAFLLLQVTTEVEGIRLTRPISVEIHTESVLPRALPTVAERKRQALELLARWGEQNTNRALAILATGGDTAEAEKLLAVQSDYIRRRFDCSDFYLVYYPYILRTFGKRGSGILSEKTENELTDCLLGFRYWIDEPGNDAMWFWSENHALMFHTCQLLAGELFPDEVFTNSGLTGRQMQAKAKNMLYDWFVTFRKEGFTEWNSSPYLPIDTLGFGSLYAFAQDPAMRELGREGMDFAYYLLAVHSQQGIFASSSGRTYIKEQFGNWSNCPSGLSWIGYGYGVPGHAGKGITSYCLSDYEPPKEFAQWFSIPRGKEMICQTTQGNDGYVDLYTYKTADYMMTSANDFHPGEPGHQENPFQLTFNAVAQLWVTHPGERVLFGAARPSYWAGNGTLPKVNQYKAFAGLIYDIAPEHPVDFTHLYLPSMEFDRCEVEGKWAFVQLGSAYAAVYCSNGMRMQDFGSNRDRECIAEGRRCIWLVRAAQADEFAAFEDFKAAMRGAALDADAEGRRYRFVDPVYGELRCQWGETLYVNDAPMQYSGFDNYGKLTMQEK</sequence>
<reference evidence="1" key="1">
    <citation type="submission" date="2021-02" db="EMBL/GenBank/DDBJ databases">
        <title>Infant gut strain persistence is associated with maternal origin, phylogeny, and functional potential including surface adhesion and iron acquisition.</title>
        <authorList>
            <person name="Lou Y.C."/>
        </authorList>
    </citation>
    <scope>NUCLEOTIDE SEQUENCE</scope>
    <source>
        <strain evidence="1">L3_101_000M1_dasL3_101_000M1_concoct_87</strain>
    </source>
</reference>
<dbReference type="Proteomes" id="UP000759273">
    <property type="component" value="Unassembled WGS sequence"/>
</dbReference>
<proteinExistence type="predicted"/>
<gene>
    <name evidence="1" type="ORF">KHY36_07650</name>
</gene>
<evidence type="ECO:0000313" key="2">
    <source>
        <dbReference type="Proteomes" id="UP000759273"/>
    </source>
</evidence>
<protein>
    <submittedName>
        <fullName evidence="1">Uncharacterized protein</fullName>
    </submittedName>
</protein>
<accession>A0A943DBF9</accession>
<name>A0A943DBF9_9FIRM</name>
<dbReference type="EMBL" id="JAGZGG010000015">
    <property type="protein sequence ID" value="MBS5332385.1"/>
    <property type="molecule type" value="Genomic_DNA"/>
</dbReference>
<organism evidence="1 2">
    <name type="scientific">Subdoligranulum variabile</name>
    <dbReference type="NCBI Taxonomy" id="214851"/>
    <lineage>
        <taxon>Bacteria</taxon>
        <taxon>Bacillati</taxon>
        <taxon>Bacillota</taxon>
        <taxon>Clostridia</taxon>
        <taxon>Eubacteriales</taxon>
        <taxon>Oscillospiraceae</taxon>
        <taxon>Subdoligranulum</taxon>
    </lineage>
</organism>